<dbReference type="InterPro" id="IPR000073">
    <property type="entry name" value="AB_hydrolase_1"/>
</dbReference>
<evidence type="ECO:0000256" key="1">
    <source>
        <dbReference type="ARBA" id="ARBA00022801"/>
    </source>
</evidence>
<evidence type="ECO:0000313" key="6">
    <source>
        <dbReference type="Proteomes" id="UP000812966"/>
    </source>
</evidence>
<dbReference type="Proteomes" id="UP000812966">
    <property type="component" value="Unassembled WGS sequence"/>
</dbReference>
<comment type="similarity">
    <text evidence="2">Belongs to the AB hydrolase superfamily. Epoxide hydrolase family.</text>
</comment>
<keyword evidence="6" id="KW-1185">Reference proteome</keyword>
<dbReference type="PRINTS" id="PR00412">
    <property type="entry name" value="EPOXHYDRLASE"/>
</dbReference>
<dbReference type="InterPro" id="IPR000639">
    <property type="entry name" value="Epox_hydrolase-like"/>
</dbReference>
<keyword evidence="3" id="KW-1133">Transmembrane helix</keyword>
<dbReference type="PANTHER" id="PTHR43329">
    <property type="entry name" value="EPOXIDE HYDROLASE"/>
    <property type="match status" value="1"/>
</dbReference>
<reference evidence="5" key="1">
    <citation type="submission" date="2020-04" db="EMBL/GenBank/DDBJ databases">
        <title>Analysis of mating type loci in Filobasidium floriforme.</title>
        <authorList>
            <person name="Nowrousian M."/>
        </authorList>
    </citation>
    <scope>NUCLEOTIDE SEQUENCE</scope>
    <source>
        <strain evidence="5">CBS 6242</strain>
    </source>
</reference>
<dbReference type="AlphaFoldDB" id="A0A8K0JDI1"/>
<evidence type="ECO:0000313" key="5">
    <source>
        <dbReference type="EMBL" id="KAG7527203.1"/>
    </source>
</evidence>
<dbReference type="SUPFAM" id="SSF53474">
    <property type="entry name" value="alpha/beta-Hydrolases"/>
    <property type="match status" value="1"/>
</dbReference>
<feature type="transmembrane region" description="Helical" evidence="3">
    <location>
        <begin position="166"/>
        <end position="186"/>
    </location>
</feature>
<evidence type="ECO:0000256" key="2">
    <source>
        <dbReference type="ARBA" id="ARBA00038334"/>
    </source>
</evidence>
<evidence type="ECO:0000259" key="4">
    <source>
        <dbReference type="Pfam" id="PF00561"/>
    </source>
</evidence>
<dbReference type="EMBL" id="JABELV010000429">
    <property type="protein sequence ID" value="KAG7527203.1"/>
    <property type="molecule type" value="Genomic_DNA"/>
</dbReference>
<keyword evidence="1" id="KW-0378">Hydrolase</keyword>
<name>A0A8K0JDI1_9TREE</name>
<keyword evidence="3" id="KW-0812">Transmembrane</keyword>
<accession>A0A8K0JDI1</accession>
<dbReference type="GO" id="GO:0016787">
    <property type="term" value="F:hydrolase activity"/>
    <property type="evidence" value="ECO:0007669"/>
    <property type="project" value="UniProtKB-KW"/>
</dbReference>
<keyword evidence="3" id="KW-0472">Membrane</keyword>
<feature type="domain" description="AB hydrolase-1" evidence="4">
    <location>
        <begin position="27"/>
        <end position="135"/>
    </location>
</feature>
<dbReference type="Gene3D" id="3.40.50.1820">
    <property type="entry name" value="alpha/beta hydrolase"/>
    <property type="match status" value="1"/>
</dbReference>
<comment type="caution">
    <text evidence="5">The sequence shown here is derived from an EMBL/GenBank/DDBJ whole genome shotgun (WGS) entry which is preliminary data.</text>
</comment>
<dbReference type="InterPro" id="IPR029058">
    <property type="entry name" value="AB_hydrolase_fold"/>
</dbReference>
<proteinExistence type="inferred from homology"/>
<evidence type="ECO:0000256" key="3">
    <source>
        <dbReference type="SAM" id="Phobius"/>
    </source>
</evidence>
<gene>
    <name evidence="5" type="ORF">FFLO_07170</name>
</gene>
<sequence length="187" mass="20910">MSFKHNTAKVSTGIDVHYVEAGDPSDPCVILIHGYPQTWYMYRHVIADMAKAGYHIIAPDYRGAGQTSLSPTQDSKEDTGYDKFSMAADLHALYKEVLGVDKAFIVGIDIGSMVATALALKYREDVIGLFASECPQPGTKAYEISTTSDVWKYERVYHFFFHTGKYLILALCYPSLPLLFWSHLAIL</sequence>
<organism evidence="5 6">
    <name type="scientific">Filobasidium floriforme</name>
    <dbReference type="NCBI Taxonomy" id="5210"/>
    <lineage>
        <taxon>Eukaryota</taxon>
        <taxon>Fungi</taxon>
        <taxon>Dikarya</taxon>
        <taxon>Basidiomycota</taxon>
        <taxon>Agaricomycotina</taxon>
        <taxon>Tremellomycetes</taxon>
        <taxon>Filobasidiales</taxon>
        <taxon>Filobasidiaceae</taxon>
        <taxon>Filobasidium</taxon>
    </lineage>
</organism>
<dbReference type="Pfam" id="PF00561">
    <property type="entry name" value="Abhydrolase_1"/>
    <property type="match status" value="1"/>
</dbReference>
<protein>
    <recommendedName>
        <fullName evidence="4">AB hydrolase-1 domain-containing protein</fullName>
    </recommendedName>
</protein>